<keyword evidence="2 5" id="KW-0963">Cytoplasm</keyword>
<evidence type="ECO:0000256" key="3">
    <source>
        <dbReference type="ARBA" id="ARBA00022701"/>
    </source>
</evidence>
<keyword evidence="3 5" id="KW-0493">Microtubule</keyword>
<gene>
    <name evidence="9" type="primary">LOC113146861</name>
</gene>
<name>A0A6P6RTU4_9EIME</name>
<dbReference type="AlphaFoldDB" id="A0A6P6RTU4"/>
<dbReference type="GO" id="GO:0051321">
    <property type="term" value="P:meiotic cell cycle"/>
    <property type="evidence" value="ECO:0007669"/>
    <property type="project" value="TreeGrafter"/>
</dbReference>
<dbReference type="GO" id="GO:0043015">
    <property type="term" value="F:gamma-tubulin binding"/>
    <property type="evidence" value="ECO:0007669"/>
    <property type="project" value="InterPro"/>
</dbReference>
<evidence type="ECO:0000256" key="4">
    <source>
        <dbReference type="ARBA" id="ARBA00023212"/>
    </source>
</evidence>
<proteinExistence type="inferred from homology"/>
<dbReference type="InterPro" id="IPR040457">
    <property type="entry name" value="GCP_C"/>
</dbReference>
<dbReference type="GO" id="GO:0000930">
    <property type="term" value="C:gamma-tubulin complex"/>
    <property type="evidence" value="ECO:0007669"/>
    <property type="project" value="TreeGrafter"/>
</dbReference>
<evidence type="ECO:0000256" key="6">
    <source>
        <dbReference type="SAM" id="MobiDB-lite"/>
    </source>
</evidence>
<keyword evidence="8" id="KW-1185">Reference proteome</keyword>
<dbReference type="Proteomes" id="UP000515125">
    <property type="component" value="Unplaced"/>
</dbReference>
<dbReference type="GO" id="GO:0051225">
    <property type="term" value="P:spindle assembly"/>
    <property type="evidence" value="ECO:0007669"/>
    <property type="project" value="TreeGrafter"/>
</dbReference>
<dbReference type="PANTHER" id="PTHR19302">
    <property type="entry name" value="GAMMA TUBULIN COMPLEX PROTEIN"/>
    <property type="match status" value="1"/>
</dbReference>
<dbReference type="GO" id="GO:0031122">
    <property type="term" value="P:cytoplasmic microtubule organization"/>
    <property type="evidence" value="ECO:0007669"/>
    <property type="project" value="TreeGrafter"/>
</dbReference>
<evidence type="ECO:0000256" key="1">
    <source>
        <dbReference type="ARBA" id="ARBA00010337"/>
    </source>
</evidence>
<dbReference type="GO" id="GO:0007020">
    <property type="term" value="P:microtubule nucleation"/>
    <property type="evidence" value="ECO:0007669"/>
    <property type="project" value="InterPro"/>
</dbReference>
<dbReference type="GO" id="GO:0005874">
    <property type="term" value="C:microtubule"/>
    <property type="evidence" value="ECO:0007669"/>
    <property type="project" value="UniProtKB-KW"/>
</dbReference>
<dbReference type="GeneID" id="113146861"/>
<feature type="region of interest" description="Disordered" evidence="6">
    <location>
        <begin position="1"/>
        <end position="20"/>
    </location>
</feature>
<dbReference type="RefSeq" id="XP_026191248.1">
    <property type="nucleotide sequence ID" value="XM_026335463.1"/>
</dbReference>
<dbReference type="InterPro" id="IPR007259">
    <property type="entry name" value="GCP"/>
</dbReference>
<comment type="subcellular location">
    <subcellularLocation>
        <location evidence="5">Cytoplasm</location>
        <location evidence="5">Cytoskeleton</location>
        <location evidence="5">Microtubule organizing center</location>
    </subcellularLocation>
</comment>
<dbReference type="GO" id="GO:0000922">
    <property type="term" value="C:spindle pole"/>
    <property type="evidence" value="ECO:0007669"/>
    <property type="project" value="InterPro"/>
</dbReference>
<dbReference type="InterPro" id="IPR042241">
    <property type="entry name" value="GCP_C_sf"/>
</dbReference>
<evidence type="ECO:0000259" key="7">
    <source>
        <dbReference type="Pfam" id="PF04130"/>
    </source>
</evidence>
<dbReference type="Pfam" id="PF04130">
    <property type="entry name" value="GCP_C_terminal"/>
    <property type="match status" value="1"/>
</dbReference>
<protein>
    <recommendedName>
        <fullName evidence="5">Spindle pole body component</fullName>
    </recommendedName>
</protein>
<sequence length="584" mass="63244">MGKKGSSAPQRRSVKPPEGYSEGALCIKFGSRAPAEWLGASLGALLQRPLLLQEALATRALLMLVLGDGSLERLLHQIKQLLLLGATHAVQEFRQSLQERLQQHAGEGWRTAAAPAAAKAKSGGDAANAASERALCKDVERLLHGALLSFTAGSSATGEPEEEEQQQQLLYFACSLRHEAALPTEVLPLSGSAAETDAAAAAAQLMGRLQMLPSASPPLQSFLPPLVSERYAAILRFALQMDAALQALSECWMLRRRQQQLQRFAAKAAQLQQRMQHFLRAVWEFVWTEAIESEWTVFSEHVTTAAAATESTPTAAAAAEQGNYRLSYFALVEAHARCADNIYTRCLLAPRLAPLHKKLVAIMQCAWRLKALLTQYYQHQQLLEQQQQQPQQHMHQGSIVRASLSRCLSLAAASSPPPLGASSSSSPSSSTEAEAAAARELGCLAFDFERNSSAFIRALFVLQPLQILSPLLLRLTFNGALPEQIWGVCVWTGLPAGQTLHPLASLLSTSPPLLGEHCKSLLPFPVLAAAVAAPVCCARGERGPESPSRGAAKRSRLACKARQKAVYLAVLARELNSWFAIERN</sequence>
<evidence type="ECO:0000313" key="8">
    <source>
        <dbReference type="Proteomes" id="UP000515125"/>
    </source>
</evidence>
<dbReference type="GO" id="GO:0000278">
    <property type="term" value="P:mitotic cell cycle"/>
    <property type="evidence" value="ECO:0007669"/>
    <property type="project" value="TreeGrafter"/>
</dbReference>
<accession>A0A6P6RTU4</accession>
<comment type="similarity">
    <text evidence="1 5">Belongs to the TUBGCP family.</text>
</comment>
<dbReference type="GO" id="GO:0051011">
    <property type="term" value="F:microtubule minus-end binding"/>
    <property type="evidence" value="ECO:0007669"/>
    <property type="project" value="TreeGrafter"/>
</dbReference>
<evidence type="ECO:0000256" key="5">
    <source>
        <dbReference type="RuleBase" id="RU363050"/>
    </source>
</evidence>
<evidence type="ECO:0000256" key="2">
    <source>
        <dbReference type="ARBA" id="ARBA00022490"/>
    </source>
</evidence>
<reference evidence="9" key="1">
    <citation type="submission" date="2025-08" db="UniProtKB">
        <authorList>
            <consortium name="RefSeq"/>
        </authorList>
    </citation>
    <scope>IDENTIFICATION</scope>
</reference>
<evidence type="ECO:0000313" key="9">
    <source>
        <dbReference type="RefSeq" id="XP_026191248.1"/>
    </source>
</evidence>
<keyword evidence="4 5" id="KW-0206">Cytoskeleton</keyword>
<dbReference type="Gene3D" id="1.20.120.1900">
    <property type="entry name" value="Gamma-tubulin complex, C-terminal domain"/>
    <property type="match status" value="1"/>
</dbReference>
<feature type="domain" description="Gamma tubulin complex component C-terminal" evidence="7">
    <location>
        <begin position="75"/>
        <end position="479"/>
    </location>
</feature>
<dbReference type="OrthoDB" id="349059at2759"/>
<organism evidence="8 9">
    <name type="scientific">Cyclospora cayetanensis</name>
    <dbReference type="NCBI Taxonomy" id="88456"/>
    <lineage>
        <taxon>Eukaryota</taxon>
        <taxon>Sar</taxon>
        <taxon>Alveolata</taxon>
        <taxon>Apicomplexa</taxon>
        <taxon>Conoidasida</taxon>
        <taxon>Coccidia</taxon>
        <taxon>Eucoccidiorida</taxon>
        <taxon>Eimeriorina</taxon>
        <taxon>Eimeriidae</taxon>
        <taxon>Cyclospora</taxon>
    </lineage>
</organism>